<evidence type="ECO:0000313" key="2">
    <source>
        <dbReference type="Proteomes" id="UP001148737"/>
    </source>
</evidence>
<dbReference type="EMBL" id="JANAKD010002436">
    <property type="protein sequence ID" value="KAJ3473616.1"/>
    <property type="molecule type" value="Genomic_DNA"/>
</dbReference>
<reference evidence="1" key="1">
    <citation type="submission" date="2022-07" db="EMBL/GenBank/DDBJ databases">
        <title>Genome Sequence of Lecanicillium saksenae.</title>
        <authorList>
            <person name="Buettner E."/>
        </authorList>
    </citation>
    <scope>NUCLEOTIDE SEQUENCE</scope>
    <source>
        <strain evidence="1">VT-O1</strain>
    </source>
</reference>
<keyword evidence="2" id="KW-1185">Reference proteome</keyword>
<dbReference type="Proteomes" id="UP001148737">
    <property type="component" value="Unassembled WGS sequence"/>
</dbReference>
<name>A0ACC1QDU5_9HYPO</name>
<sequence length="90" mass="9420">MKYLTLLLAGLATSALAAPVAQERRTNDVESKLAGAGNAINNALQHFAAARKNDPNFKKETDNSALDLLNVGSKLLKAGKAAAENDRDAA</sequence>
<evidence type="ECO:0000313" key="1">
    <source>
        <dbReference type="EMBL" id="KAJ3473616.1"/>
    </source>
</evidence>
<comment type="caution">
    <text evidence="1">The sequence shown here is derived from an EMBL/GenBank/DDBJ whole genome shotgun (WGS) entry which is preliminary data.</text>
</comment>
<gene>
    <name evidence="1" type="ORF">NLG97_g10217</name>
</gene>
<organism evidence="1 2">
    <name type="scientific">Lecanicillium saksenae</name>
    <dbReference type="NCBI Taxonomy" id="468837"/>
    <lineage>
        <taxon>Eukaryota</taxon>
        <taxon>Fungi</taxon>
        <taxon>Dikarya</taxon>
        <taxon>Ascomycota</taxon>
        <taxon>Pezizomycotina</taxon>
        <taxon>Sordariomycetes</taxon>
        <taxon>Hypocreomycetidae</taxon>
        <taxon>Hypocreales</taxon>
        <taxon>Cordycipitaceae</taxon>
        <taxon>Lecanicillium</taxon>
    </lineage>
</organism>
<accession>A0ACC1QDU5</accession>
<proteinExistence type="predicted"/>
<protein>
    <submittedName>
        <fullName evidence="1">Uncharacterized protein</fullName>
    </submittedName>
</protein>